<dbReference type="GeneID" id="59342101"/>
<feature type="region of interest" description="Disordered" evidence="3">
    <location>
        <begin position="703"/>
        <end position="788"/>
    </location>
</feature>
<feature type="region of interest" description="Disordered" evidence="3">
    <location>
        <begin position="366"/>
        <end position="407"/>
    </location>
</feature>
<keyword evidence="4" id="KW-1133">Transmembrane helix</keyword>
<evidence type="ECO:0000256" key="3">
    <source>
        <dbReference type="SAM" id="MobiDB-lite"/>
    </source>
</evidence>
<evidence type="ECO:0000256" key="4">
    <source>
        <dbReference type="SAM" id="Phobius"/>
    </source>
</evidence>
<dbReference type="AlphaFoldDB" id="A0A8H6WC86"/>
<comment type="caution">
    <text evidence="6">The sequence shown here is derived from an EMBL/GenBank/DDBJ whole genome shotgun (WGS) entry which is preliminary data.</text>
</comment>
<dbReference type="Gene3D" id="2.120.10.80">
    <property type="entry name" value="Kelch-type beta propeller"/>
    <property type="match status" value="1"/>
</dbReference>
<keyword evidence="4" id="KW-0812">Transmembrane</keyword>
<keyword evidence="4" id="KW-0472">Membrane</keyword>
<keyword evidence="7" id="KW-1185">Reference proteome</keyword>
<dbReference type="OrthoDB" id="432528at2759"/>
<dbReference type="Pfam" id="PF24681">
    <property type="entry name" value="Kelch_KLHDC2_KLHL20_DRC7"/>
    <property type="match status" value="1"/>
</dbReference>
<sequence length="1004" mass="106537">MTIYLYIALLISAVHSYTPAPRWGQATSIVTSSLFVQGGKQDPFGSMSYTGANAQSDLLLLPLALSFSVDNPPWVLVSDPNNSTNSHGPAVAWHTMSAFNNSNQLVFGGVPTPVATSYTQPDSAWLLNIFNRAEPQFTQEPPGWDGEPPRRMHHTSVTSRSGDVYVFGGEKADGSMILESDHYVFSPSAGTFTLLPTANAAPALTGHGTVILSNGQIFLFGGLAQNSLLPFDTFYIFDTTKNSWSTQTISGTPLPAPRRAFAYVLLDDSAILIQGGTSGDFLSRFSDGWIYNITTSTWTLVPPLAQLGERRDHFAVYYGGQVLFGFGYGSFAPVSSSLTIYDPATQSFPTTFNPPPPNATITPTLPLPPITKSDTTPTFSGTLSSVHPTSTNGSGGGGSTGDQPKAPRKTTAIAIGTVLGVFAFVAAGLGVVWLMRRHERQRWMQGGVGGVFSPLDGGESGNGPSAARMVDAPPQRGIVVGAVDTIGAAVGSWATWIAGGLGLAAATGAPAVHDRKERRDMLADEDNREFGYEGWYDVGDNRSTRSRLERLRQGSGGSTWSLMSVFRPNPRRQASAASGISYGSRGESLLGVGDEKDPFQTYMRDAPAGRAARPPPGRRQSSYTSVMSTTSNYVDPFADPVAASEQDITAPGVLLAASRPGMLSPVTEVSRSSGASNSGSSVDHHTSSASVINPFDSLSRVSTFGMSSNSHQNSPFGPSSPAPTAGPSRPRTSSILDMRPPQPDQPMRRSDTWWARFSNKSLLDRRSTRGANEAPAPMDFRDPAPLPSRLGFVKEETASVLAERNSSDGSQKQRDARSSPYSRMSTHGKSMSSIQTANSDALERMGDVGVMLRGTRQSGSTSTRGSDTTHGGSVDDGRSQIRTSWQPPEDEGEVVFSSPVEMVPASSFNLPTPPPAPASPSASSKHSPPASIRPPLSTASSGSSAGSVADRVRAYERRMSQDVSPPPKERPRNKSHANYGLVTRPSLFVANPGPNRDASGSQDA</sequence>
<feature type="compositionally biased region" description="Low complexity" evidence="3">
    <location>
        <begin position="714"/>
        <end position="732"/>
    </location>
</feature>
<evidence type="ECO:0000256" key="5">
    <source>
        <dbReference type="SAM" id="SignalP"/>
    </source>
</evidence>
<keyword evidence="2" id="KW-0677">Repeat</keyword>
<accession>A0A8H6WC86</accession>
<feature type="compositionally biased region" description="Low complexity" evidence="3">
    <location>
        <begin position="854"/>
        <end position="872"/>
    </location>
</feature>
<organism evidence="6 7">
    <name type="scientific">Mycena indigotica</name>
    <dbReference type="NCBI Taxonomy" id="2126181"/>
    <lineage>
        <taxon>Eukaryota</taxon>
        <taxon>Fungi</taxon>
        <taxon>Dikarya</taxon>
        <taxon>Basidiomycota</taxon>
        <taxon>Agaricomycotina</taxon>
        <taxon>Agaricomycetes</taxon>
        <taxon>Agaricomycetidae</taxon>
        <taxon>Agaricales</taxon>
        <taxon>Marasmiineae</taxon>
        <taxon>Mycenaceae</taxon>
        <taxon>Mycena</taxon>
    </lineage>
</organism>
<keyword evidence="1" id="KW-0880">Kelch repeat</keyword>
<dbReference type="PANTHER" id="PTHR46093">
    <property type="entry name" value="ACYL-COA-BINDING DOMAIN-CONTAINING PROTEIN 5"/>
    <property type="match status" value="1"/>
</dbReference>
<proteinExistence type="predicted"/>
<dbReference type="InterPro" id="IPR015915">
    <property type="entry name" value="Kelch-typ_b-propeller"/>
</dbReference>
<evidence type="ECO:0000313" key="7">
    <source>
        <dbReference type="Proteomes" id="UP000636479"/>
    </source>
</evidence>
<feature type="compositionally biased region" description="Low complexity" evidence="3">
    <location>
        <begin position="937"/>
        <end position="947"/>
    </location>
</feature>
<evidence type="ECO:0000256" key="2">
    <source>
        <dbReference type="ARBA" id="ARBA00022737"/>
    </source>
</evidence>
<feature type="region of interest" description="Disordered" evidence="3">
    <location>
        <begin position="606"/>
        <end position="625"/>
    </location>
</feature>
<gene>
    <name evidence="6" type="ORF">MIND_00271200</name>
</gene>
<dbReference type="SUPFAM" id="SSF117281">
    <property type="entry name" value="Kelch motif"/>
    <property type="match status" value="1"/>
</dbReference>
<feature type="compositionally biased region" description="Basic and acidic residues" evidence="3">
    <location>
        <begin position="950"/>
        <end position="960"/>
    </location>
</feature>
<feature type="compositionally biased region" description="Low complexity" evidence="3">
    <location>
        <begin position="670"/>
        <end position="681"/>
    </location>
</feature>
<dbReference type="EMBL" id="JACAZF010000002">
    <property type="protein sequence ID" value="KAF7312572.1"/>
    <property type="molecule type" value="Genomic_DNA"/>
</dbReference>
<evidence type="ECO:0000256" key="1">
    <source>
        <dbReference type="ARBA" id="ARBA00022441"/>
    </source>
</evidence>
<feature type="compositionally biased region" description="Polar residues" evidence="3">
    <location>
        <begin position="819"/>
        <end position="835"/>
    </location>
</feature>
<dbReference type="RefSeq" id="XP_037224680.1">
    <property type="nucleotide sequence ID" value="XM_037359585.1"/>
</dbReference>
<feature type="compositionally biased region" description="Polar residues" evidence="3">
    <location>
        <begin position="372"/>
        <end position="388"/>
    </location>
</feature>
<evidence type="ECO:0000313" key="6">
    <source>
        <dbReference type="EMBL" id="KAF7312572.1"/>
    </source>
</evidence>
<feature type="transmembrane region" description="Helical" evidence="4">
    <location>
        <begin position="412"/>
        <end position="435"/>
    </location>
</feature>
<dbReference type="PANTHER" id="PTHR46093:SF18">
    <property type="entry name" value="FIBRONECTIN TYPE-III DOMAIN-CONTAINING PROTEIN"/>
    <property type="match status" value="1"/>
</dbReference>
<reference evidence="6" key="1">
    <citation type="submission" date="2020-05" db="EMBL/GenBank/DDBJ databases">
        <title>Mycena genomes resolve the evolution of fungal bioluminescence.</title>
        <authorList>
            <person name="Tsai I.J."/>
        </authorList>
    </citation>
    <scope>NUCLEOTIDE SEQUENCE</scope>
    <source>
        <strain evidence="6">171206Taipei</strain>
    </source>
</reference>
<feature type="region of interest" description="Disordered" evidence="3">
    <location>
        <begin position="800"/>
        <end position="835"/>
    </location>
</feature>
<feature type="region of interest" description="Disordered" evidence="3">
    <location>
        <begin position="665"/>
        <end position="689"/>
    </location>
</feature>
<feature type="region of interest" description="Disordered" evidence="3">
    <location>
        <begin position="854"/>
        <end position="1004"/>
    </location>
</feature>
<feature type="signal peptide" evidence="5">
    <location>
        <begin position="1"/>
        <end position="16"/>
    </location>
</feature>
<keyword evidence="5" id="KW-0732">Signal</keyword>
<protein>
    <submittedName>
        <fullName evidence="6">Adagio protein 1-like</fullName>
    </submittedName>
</protein>
<feature type="compositionally biased region" description="Low complexity" evidence="3">
    <location>
        <begin position="919"/>
        <end position="930"/>
    </location>
</feature>
<feature type="compositionally biased region" description="Polar residues" evidence="3">
    <location>
        <begin position="703"/>
        <end position="713"/>
    </location>
</feature>
<feature type="chain" id="PRO_5034272240" evidence="5">
    <location>
        <begin position="17"/>
        <end position="1004"/>
    </location>
</feature>
<dbReference type="CDD" id="cd12087">
    <property type="entry name" value="TM_EGFR-like"/>
    <property type="match status" value="1"/>
</dbReference>
<name>A0A8H6WC86_9AGAR</name>
<dbReference type="Proteomes" id="UP000636479">
    <property type="component" value="Unassembled WGS sequence"/>
</dbReference>